<evidence type="ECO:0000313" key="3">
    <source>
        <dbReference type="Proteomes" id="UP000664132"/>
    </source>
</evidence>
<sequence>MPQLVEPDNLPPAPFRGGSAILNDATLRQTFHITLSSSRIRIQFSNTFGTSHLPITAASLALPVGGKAGVKDIQSSPIAGLTFNGSSSVTIPIGKLVYSDPVDFEVKAQSMITLSMYLAKGQAGSSITGHPGSRTTSWMQAGNKVNATSLMGTSTKHWYFASAVEAWAPNNTSAFVILGDSITDGRGSDDDMNNRWPDLLLAKMIKSGVTNISVNNQAAGGNRVLADGLGPSLISRYTRDAITQAGVKYVLLFIGVNDIGSASADSGTQTQIANSLISAFKTIIADCKKNKLAVSGATITPFGGSGQSYSNPEREKSRKKVNDWILGKDAGFDAVVDFARIVADPNNPSQLKSAYDGGDHLHPNGAGYQAMAEGFPVEIFKKFEGAA</sequence>
<reference evidence="2" key="1">
    <citation type="submission" date="2021-02" db="EMBL/GenBank/DDBJ databases">
        <title>Genome sequence Cadophora malorum strain M34.</title>
        <authorList>
            <person name="Stefanovic E."/>
            <person name="Vu D."/>
            <person name="Scully C."/>
            <person name="Dijksterhuis J."/>
            <person name="Roader J."/>
            <person name="Houbraken J."/>
        </authorList>
    </citation>
    <scope>NUCLEOTIDE SEQUENCE</scope>
    <source>
        <strain evidence="2">M34</strain>
    </source>
</reference>
<accession>A0A8H7WHS6</accession>
<dbReference type="Pfam" id="PF13472">
    <property type="entry name" value="Lipase_GDSL_2"/>
    <property type="match status" value="1"/>
</dbReference>
<dbReference type="InterPro" id="IPR013830">
    <property type="entry name" value="SGNH_hydro"/>
</dbReference>
<dbReference type="PANTHER" id="PTHR43784">
    <property type="entry name" value="GDSL-LIKE LIPASE/ACYLHYDROLASE, PUTATIVE (AFU_ORTHOLOGUE AFUA_2G00820)-RELATED"/>
    <property type="match status" value="1"/>
</dbReference>
<evidence type="ECO:0000313" key="2">
    <source>
        <dbReference type="EMBL" id="KAG4425022.1"/>
    </source>
</evidence>
<dbReference type="AlphaFoldDB" id="A0A8H7WHS6"/>
<protein>
    <recommendedName>
        <fullName evidence="1">SGNH hydrolase-type esterase domain-containing protein</fullName>
    </recommendedName>
</protein>
<comment type="caution">
    <text evidence="2">The sequence shown here is derived from an EMBL/GenBank/DDBJ whole genome shotgun (WGS) entry which is preliminary data.</text>
</comment>
<dbReference type="InterPro" id="IPR036514">
    <property type="entry name" value="SGNH_hydro_sf"/>
</dbReference>
<evidence type="ECO:0000259" key="1">
    <source>
        <dbReference type="Pfam" id="PF13472"/>
    </source>
</evidence>
<dbReference type="CDD" id="cd01830">
    <property type="entry name" value="XynE_like"/>
    <property type="match status" value="1"/>
</dbReference>
<keyword evidence="3" id="KW-1185">Reference proteome</keyword>
<dbReference type="Gene3D" id="3.40.50.1110">
    <property type="entry name" value="SGNH hydrolase"/>
    <property type="match status" value="1"/>
</dbReference>
<dbReference type="Proteomes" id="UP000664132">
    <property type="component" value="Unassembled WGS sequence"/>
</dbReference>
<feature type="domain" description="SGNH hydrolase-type esterase" evidence="1">
    <location>
        <begin position="177"/>
        <end position="370"/>
    </location>
</feature>
<organism evidence="2 3">
    <name type="scientific">Cadophora malorum</name>
    <dbReference type="NCBI Taxonomy" id="108018"/>
    <lineage>
        <taxon>Eukaryota</taxon>
        <taxon>Fungi</taxon>
        <taxon>Dikarya</taxon>
        <taxon>Ascomycota</taxon>
        <taxon>Pezizomycotina</taxon>
        <taxon>Leotiomycetes</taxon>
        <taxon>Helotiales</taxon>
        <taxon>Ploettnerulaceae</taxon>
        <taxon>Cadophora</taxon>
    </lineage>
</organism>
<name>A0A8H7WHS6_9HELO</name>
<dbReference type="SUPFAM" id="SSF52266">
    <property type="entry name" value="SGNH hydrolase"/>
    <property type="match status" value="1"/>
</dbReference>
<dbReference type="InterPro" id="IPR053140">
    <property type="entry name" value="GDSL_Rv0518-like"/>
</dbReference>
<proteinExistence type="predicted"/>
<dbReference type="OrthoDB" id="10071171at2759"/>
<gene>
    <name evidence="2" type="ORF">IFR04_001792</name>
</gene>
<dbReference type="EMBL" id="JAFJYH010000014">
    <property type="protein sequence ID" value="KAG4425022.1"/>
    <property type="molecule type" value="Genomic_DNA"/>
</dbReference>
<dbReference type="PANTHER" id="PTHR43784:SF2">
    <property type="entry name" value="GDSL-LIKE LIPASE_ACYLHYDROLASE, PUTATIVE (AFU_ORTHOLOGUE AFUA_2G00820)-RELATED"/>
    <property type="match status" value="1"/>
</dbReference>